<dbReference type="SUPFAM" id="SSF55174">
    <property type="entry name" value="Alpha-L RNA-binding motif"/>
    <property type="match status" value="1"/>
</dbReference>
<feature type="domain" description="RNA-binding S4" evidence="4">
    <location>
        <begin position="89"/>
        <end position="155"/>
    </location>
</feature>
<dbReference type="GO" id="GO:0019843">
    <property type="term" value="F:rRNA binding"/>
    <property type="evidence" value="ECO:0007669"/>
    <property type="project" value="InterPro"/>
</dbReference>
<organism evidence="5">
    <name type="scientific">Coleochaete scutata</name>
    <dbReference type="NCBI Taxonomy" id="3125"/>
    <lineage>
        <taxon>Eukaryota</taxon>
        <taxon>Viridiplantae</taxon>
        <taxon>Streptophyta</taxon>
        <taxon>Coleochaetophyceae</taxon>
        <taxon>Coleochaetales</taxon>
        <taxon>Coleochaetaceae</taxon>
        <taxon>Coleochaete</taxon>
    </lineage>
</organism>
<protein>
    <submittedName>
        <fullName evidence="5">Ribosomal protein S4</fullName>
    </submittedName>
</protein>
<dbReference type="EMBL" id="MN613583">
    <property type="protein sequence ID" value="QFU80180.1"/>
    <property type="molecule type" value="Genomic_DNA"/>
</dbReference>
<dbReference type="AlphaFoldDB" id="A0A5P9NW38"/>
<dbReference type="InterPro" id="IPR002942">
    <property type="entry name" value="S4_RNA-bd"/>
</dbReference>
<evidence type="ECO:0000256" key="3">
    <source>
        <dbReference type="PROSITE-ProRule" id="PRU00182"/>
    </source>
</evidence>
<proteinExistence type="inferred from homology"/>
<keyword evidence="2" id="KW-0687">Ribonucleoprotein</keyword>
<dbReference type="GeneID" id="42369907"/>
<keyword evidence="5" id="KW-0496">Mitochondrion</keyword>
<keyword evidence="5" id="KW-0689">Ribosomal protein</keyword>
<gene>
    <name evidence="5" type="primary">rps4</name>
</gene>
<sequence>MSFPSFKISRFIQKCAWSKKKLTPKQKIILQKLITKPKLGRSRPSEYKHKRIALTLFSCFYGGLSYKRLYPKAFNFLDKPKAILAIAEKRLDTLLTRIKWATTIHTARKWIVQRKICVNSQIVTKKNFQISCGDLISIERSCFQEIKKLVIVPRKHISRYPDTPTHLEVNYKTLSATLLYEPQQIIFPHTIELHRLTY</sequence>
<evidence type="ECO:0000313" key="5">
    <source>
        <dbReference type="EMBL" id="QFU80180.1"/>
    </source>
</evidence>
<accession>A0A5P9NW38</accession>
<dbReference type="InterPro" id="IPR036986">
    <property type="entry name" value="S4_RNA-bd_sf"/>
</dbReference>
<reference evidence="5" key="1">
    <citation type="submission" date="2019-10" db="EMBL/GenBank/DDBJ databases">
        <title>Complete mitogenome of the streptophyte green alga Coleochaete scutata (Coleochaetophyceae).</title>
        <authorList>
            <person name="Turmel M."/>
            <person name="Otis C."/>
            <person name="Lemieux C."/>
        </authorList>
    </citation>
    <scope>NUCLEOTIDE SEQUENCE</scope>
</reference>
<evidence type="ECO:0000256" key="2">
    <source>
        <dbReference type="ARBA" id="ARBA00023274"/>
    </source>
</evidence>
<dbReference type="PROSITE" id="PS50889">
    <property type="entry name" value="S4"/>
    <property type="match status" value="1"/>
</dbReference>
<dbReference type="GO" id="GO:0003735">
    <property type="term" value="F:structural constituent of ribosome"/>
    <property type="evidence" value="ECO:0007669"/>
    <property type="project" value="TreeGrafter"/>
</dbReference>
<name>A0A5P9NW38_COLSC</name>
<keyword evidence="3" id="KW-0694">RNA-binding</keyword>
<dbReference type="CDD" id="cd00165">
    <property type="entry name" value="S4"/>
    <property type="match status" value="1"/>
</dbReference>
<dbReference type="GO" id="GO:0015935">
    <property type="term" value="C:small ribosomal subunit"/>
    <property type="evidence" value="ECO:0007669"/>
    <property type="project" value="TreeGrafter"/>
</dbReference>
<dbReference type="Pfam" id="PF01479">
    <property type="entry name" value="S4"/>
    <property type="match status" value="1"/>
</dbReference>
<dbReference type="InterPro" id="IPR022801">
    <property type="entry name" value="Ribosomal_uS4"/>
</dbReference>
<evidence type="ECO:0000256" key="1">
    <source>
        <dbReference type="ARBA" id="ARBA00007465"/>
    </source>
</evidence>
<dbReference type="RefSeq" id="YP_009710075.1">
    <property type="nucleotide sequence ID" value="NC_045180.1"/>
</dbReference>
<evidence type="ECO:0000259" key="4">
    <source>
        <dbReference type="SMART" id="SM00363"/>
    </source>
</evidence>
<dbReference type="PANTHER" id="PTHR11831">
    <property type="entry name" value="30S 40S RIBOSOMAL PROTEIN"/>
    <property type="match status" value="1"/>
</dbReference>
<dbReference type="PANTHER" id="PTHR11831:SF30">
    <property type="entry name" value="SMALL RIBOSOMAL SUBUNIT PROTEIN US4M"/>
    <property type="match status" value="1"/>
</dbReference>
<dbReference type="GO" id="GO:0042274">
    <property type="term" value="P:ribosomal small subunit biogenesis"/>
    <property type="evidence" value="ECO:0007669"/>
    <property type="project" value="TreeGrafter"/>
</dbReference>
<comment type="similarity">
    <text evidence="1">Belongs to the universal ribosomal protein uS4 family.</text>
</comment>
<geneLocation type="mitochondrion" evidence="5"/>
<dbReference type="SMART" id="SM00363">
    <property type="entry name" value="S4"/>
    <property type="match status" value="1"/>
</dbReference>
<dbReference type="Gene3D" id="3.10.290.10">
    <property type="entry name" value="RNA-binding S4 domain"/>
    <property type="match status" value="1"/>
</dbReference>